<accession>A0ABR3PA81</accession>
<proteinExistence type="inferred from homology"/>
<dbReference type="Proteomes" id="UP001562354">
    <property type="component" value="Unassembled WGS sequence"/>
</dbReference>
<feature type="compositionally biased region" description="Basic and acidic residues" evidence="3">
    <location>
        <begin position="314"/>
        <end position="325"/>
    </location>
</feature>
<protein>
    <submittedName>
        <fullName evidence="4">Uncharacterized protein</fullName>
    </submittedName>
</protein>
<dbReference type="PANTHER" id="PTHR11875">
    <property type="entry name" value="TESTIS-SPECIFIC Y-ENCODED PROTEIN"/>
    <property type="match status" value="1"/>
</dbReference>
<feature type="compositionally biased region" description="Acidic residues" evidence="3">
    <location>
        <begin position="281"/>
        <end position="303"/>
    </location>
</feature>
<dbReference type="GeneID" id="95976982"/>
<dbReference type="InterPro" id="IPR002164">
    <property type="entry name" value="NAP_family"/>
</dbReference>
<feature type="compositionally biased region" description="Basic and acidic residues" evidence="3">
    <location>
        <begin position="216"/>
        <end position="230"/>
    </location>
</feature>
<evidence type="ECO:0000313" key="5">
    <source>
        <dbReference type="Proteomes" id="UP001562354"/>
    </source>
</evidence>
<name>A0ABR3PA81_9PEZI</name>
<evidence type="ECO:0000313" key="4">
    <source>
        <dbReference type="EMBL" id="KAL1302962.1"/>
    </source>
</evidence>
<dbReference type="SUPFAM" id="SSF143113">
    <property type="entry name" value="NAP-like"/>
    <property type="match status" value="1"/>
</dbReference>
<dbReference type="Pfam" id="PF00956">
    <property type="entry name" value="NAP"/>
    <property type="match status" value="1"/>
</dbReference>
<reference evidence="4 5" key="1">
    <citation type="submission" date="2024-07" db="EMBL/GenBank/DDBJ databases">
        <title>Draft sequence of the Neodothiora populina.</title>
        <authorList>
            <person name="Drown D.D."/>
            <person name="Schuette U.S."/>
            <person name="Buechlein A.B."/>
            <person name="Rusch D.R."/>
            <person name="Winton L.W."/>
            <person name="Adams G.A."/>
        </authorList>
    </citation>
    <scope>NUCLEOTIDE SEQUENCE [LARGE SCALE GENOMIC DNA]</scope>
    <source>
        <strain evidence="4 5">CPC 39397</strain>
    </source>
</reference>
<organism evidence="4 5">
    <name type="scientific">Neodothiora populina</name>
    <dbReference type="NCBI Taxonomy" id="2781224"/>
    <lineage>
        <taxon>Eukaryota</taxon>
        <taxon>Fungi</taxon>
        <taxon>Dikarya</taxon>
        <taxon>Ascomycota</taxon>
        <taxon>Pezizomycotina</taxon>
        <taxon>Dothideomycetes</taxon>
        <taxon>Dothideomycetidae</taxon>
        <taxon>Dothideales</taxon>
        <taxon>Dothioraceae</taxon>
        <taxon>Neodothiora</taxon>
    </lineage>
</organism>
<comment type="caution">
    <text evidence="4">The sequence shown here is derived from an EMBL/GenBank/DDBJ whole genome shotgun (WGS) entry which is preliminary data.</text>
</comment>
<evidence type="ECO:0000256" key="2">
    <source>
        <dbReference type="RuleBase" id="RU003876"/>
    </source>
</evidence>
<evidence type="ECO:0000256" key="1">
    <source>
        <dbReference type="ARBA" id="ARBA00009947"/>
    </source>
</evidence>
<dbReference type="Gene3D" id="3.30.1120.90">
    <property type="entry name" value="Nucleosome assembly protein"/>
    <property type="match status" value="1"/>
</dbReference>
<feature type="compositionally biased region" description="Acidic residues" evidence="3">
    <location>
        <begin position="231"/>
        <end position="242"/>
    </location>
</feature>
<dbReference type="EMBL" id="JBFMKM010000012">
    <property type="protein sequence ID" value="KAL1302962.1"/>
    <property type="molecule type" value="Genomic_DNA"/>
</dbReference>
<dbReference type="InterPro" id="IPR037231">
    <property type="entry name" value="NAP-like_sf"/>
</dbReference>
<feature type="region of interest" description="Disordered" evidence="3">
    <location>
        <begin position="280"/>
        <end position="325"/>
    </location>
</feature>
<sequence>MAEEEVPVYYEDLANIEAEFDEVDTEIMRQQYVMSAPIYEKRQQVISKIPNFWPLVFELAPPEIDHYIQPTDSEIIGKALSNLEVKRFEADGGDPRSLQFRFEFAENDWFTDKVLEKKFWYRRAKNGWAGLVSEPVKINWKKGKDTTSGLMDGAVKLWEARKKAGDMNKKDLKEYSTMAKLVENWNGENTSFFTWFAFVCAAPYVTAEESAEATKEMKEAKAKADKGEKEEEKDEPDAEDLIDLEPGVEVHEAGDDLANLIAEDLWPGAIKYFTQAQEAADMSDFDMEDDEDDEDEDDDDDGPIDIRSLVQAKGGDEPPNKRQKK</sequence>
<feature type="region of interest" description="Disordered" evidence="3">
    <location>
        <begin position="216"/>
        <end position="242"/>
    </location>
</feature>
<gene>
    <name evidence="4" type="ORF">AAFC00_003280</name>
</gene>
<dbReference type="RefSeq" id="XP_069199238.1">
    <property type="nucleotide sequence ID" value="XM_069342734.1"/>
</dbReference>
<evidence type="ECO:0000256" key="3">
    <source>
        <dbReference type="SAM" id="MobiDB-lite"/>
    </source>
</evidence>
<comment type="similarity">
    <text evidence="1 2">Belongs to the nucleosome assembly protein (NAP) family.</text>
</comment>
<keyword evidence="5" id="KW-1185">Reference proteome</keyword>